<evidence type="ECO:0000313" key="2">
    <source>
        <dbReference type="Proteomes" id="UP000179274"/>
    </source>
</evidence>
<evidence type="ECO:0000313" key="1">
    <source>
        <dbReference type="EMBL" id="OGJ05972.1"/>
    </source>
</evidence>
<dbReference type="Proteomes" id="UP000179274">
    <property type="component" value="Unassembled WGS sequence"/>
</dbReference>
<protein>
    <submittedName>
        <fullName evidence="1">Uncharacterized protein</fullName>
    </submittedName>
</protein>
<reference evidence="1 2" key="1">
    <citation type="journal article" date="2016" name="Nat. Commun.">
        <title>Thousands of microbial genomes shed light on interconnected biogeochemical processes in an aquifer system.</title>
        <authorList>
            <person name="Anantharaman K."/>
            <person name="Brown C.T."/>
            <person name="Hug L.A."/>
            <person name="Sharon I."/>
            <person name="Castelle C.J."/>
            <person name="Probst A.J."/>
            <person name="Thomas B.C."/>
            <person name="Singh A."/>
            <person name="Wilkins M.J."/>
            <person name="Karaoz U."/>
            <person name="Brodie E.L."/>
            <person name="Williams K.H."/>
            <person name="Hubbard S.S."/>
            <person name="Banfield J.F."/>
        </authorList>
    </citation>
    <scope>NUCLEOTIDE SEQUENCE [LARGE SCALE GENOMIC DNA]</scope>
</reference>
<comment type="caution">
    <text evidence="1">The sequence shown here is derived from an EMBL/GenBank/DDBJ whole genome shotgun (WGS) entry which is preliminary data.</text>
</comment>
<name>A0A1F6YHV7_9BACT</name>
<gene>
    <name evidence="1" type="ORF">A2192_02915</name>
</gene>
<sequence length="585" mass="69437">MEYKKENKICQNCKKDFTIEPDDFGFYEKIKVPPPTFCSQCRLQRRMVWRNDWHLFKKKDARTGEEIFSFLPEESPVKIYDRDYWISDAWNPMEYGREYDFSRPFFEQFKELLYTVPLPAHSMFDIVNCQYCTNANNIKGCYLVRGASFTEDSAYLIWDQESKQCLDSHMTNKCELSYGNVDTSTCYRTFFSVDCESSQELTLCKDCVGCNSCIASTSLRNKSYCIFNVQYTREEYLEKLKSFNLGSNEAFQELKSKAYKHWMKYPQKFIHSRQNVNVSGDYIYESKNAHDCYRVRGLEDCKFIQNILVGPAKDCYDYANFGDNAELIYESLIAGQGVYNVKFSTQTVSNIKNLTYCVFCFPSNSDLFGCVSLRNKQYCIFNKQYTKEEYEKLVPKIIKHMNEMPYIDKNGRVYKYGEYFPSELTYFPYKATASYEWFPLGEKEAKEKGFLWYEIARQNHKITLNNKDIPDNIKDVDENIFNQVIECVHRESCEHECTGAFRVIKMELDFLKRMNLPLPRLCTNCRHYERLLLRNSPTFYKRECMCEKKNHFHGAEKCKIEFETSYAPERSEIVYCEKCYQQEVY</sequence>
<proteinExistence type="predicted"/>
<dbReference type="EMBL" id="MFVW01000027">
    <property type="protein sequence ID" value="OGJ05972.1"/>
    <property type="molecule type" value="Genomic_DNA"/>
</dbReference>
<accession>A0A1F6YHV7</accession>
<dbReference type="AlphaFoldDB" id="A0A1F6YHV7"/>
<organism evidence="1 2">
    <name type="scientific">Candidatus Nomurabacteria bacterium RIFOXYA1_FULL_35_17</name>
    <dbReference type="NCBI Taxonomy" id="1801798"/>
    <lineage>
        <taxon>Bacteria</taxon>
        <taxon>Candidatus Nomuraibacteriota</taxon>
    </lineage>
</organism>